<gene>
    <name evidence="2" type="ORF">JOD01_002835</name>
</gene>
<dbReference type="InterPro" id="IPR029052">
    <property type="entry name" value="Metallo-depent_PP-like"/>
</dbReference>
<evidence type="ECO:0000313" key="3">
    <source>
        <dbReference type="Proteomes" id="UP000717624"/>
    </source>
</evidence>
<dbReference type="AlphaFoldDB" id="A0A938Y109"/>
<dbReference type="SUPFAM" id="SSF56300">
    <property type="entry name" value="Metallo-dependent phosphatases"/>
    <property type="match status" value="1"/>
</dbReference>
<feature type="domain" description="Calcineurin-like phosphoesterase" evidence="1">
    <location>
        <begin position="4"/>
        <end position="197"/>
    </location>
</feature>
<dbReference type="GO" id="GO:0004527">
    <property type="term" value="F:exonuclease activity"/>
    <property type="evidence" value="ECO:0007669"/>
    <property type="project" value="UniProtKB-KW"/>
</dbReference>
<dbReference type="InterPro" id="IPR050535">
    <property type="entry name" value="DNA_Repair-Maintenance_Comp"/>
</dbReference>
<dbReference type="Gene3D" id="3.60.21.10">
    <property type="match status" value="1"/>
</dbReference>
<organism evidence="2 3">
    <name type="scientific">Brevibacillus fulvus</name>
    <dbReference type="NCBI Taxonomy" id="1125967"/>
    <lineage>
        <taxon>Bacteria</taxon>
        <taxon>Bacillati</taxon>
        <taxon>Bacillota</taxon>
        <taxon>Bacilli</taxon>
        <taxon>Bacillales</taxon>
        <taxon>Paenibacillaceae</taxon>
        <taxon>Brevibacillus</taxon>
    </lineage>
</organism>
<dbReference type="Pfam" id="PF00149">
    <property type="entry name" value="Metallophos"/>
    <property type="match status" value="1"/>
</dbReference>
<dbReference type="PANTHER" id="PTHR30337">
    <property type="entry name" value="COMPONENT OF ATP-DEPENDENT DSDNA EXONUCLEASE"/>
    <property type="match status" value="1"/>
</dbReference>
<keyword evidence="2" id="KW-0269">Exonuclease</keyword>
<keyword evidence="2" id="KW-0378">Hydrolase</keyword>
<dbReference type="RefSeq" id="WP_007785646.1">
    <property type="nucleotide sequence ID" value="NZ_BAABIN010000012.1"/>
</dbReference>
<name>A0A938Y109_9BACL</name>
<protein>
    <submittedName>
        <fullName evidence="2">Exonuclease SbcD</fullName>
    </submittedName>
</protein>
<dbReference type="EMBL" id="JAFBEB010000010">
    <property type="protein sequence ID" value="MBM7591208.1"/>
    <property type="molecule type" value="Genomic_DNA"/>
</dbReference>
<proteinExistence type="predicted"/>
<evidence type="ECO:0000259" key="1">
    <source>
        <dbReference type="Pfam" id="PF00149"/>
    </source>
</evidence>
<accession>A0A938Y109</accession>
<keyword evidence="2" id="KW-0540">Nuclease</keyword>
<sequence length="327" mass="36467">MVVKLLEVGDIHARGTSPRNRLDDYTLALKRKMQEVFKLAQVHQVDAIICPGDVFDSYQVSIAVLLDFVNLFRQSPVPIFTTAGNHDLPSYNLETYYRTSLHLLEMLVPQLRVINDPSEAVVIKDLVQLTFTPYSGKMDVAGYGYSPEGEAAERSDLFKIHVSHGMLLDHTPPFDRYTLVQEVETEADVVFCGHDHTGFGIFHRQDGRTFVNLGSLTRLSASVTEMERPIQAALITVDPENYEKGFDLEAITLESAQPGSQILDRSGLEAEQKRQYAMEQFSALIQGNDGEAVAVNVEQMVEMIAKRESIAPEVVALALAKIEQQVV</sequence>
<dbReference type="InterPro" id="IPR004843">
    <property type="entry name" value="Calcineurin-like_PHP"/>
</dbReference>
<keyword evidence="3" id="KW-1185">Reference proteome</keyword>
<dbReference type="PANTHER" id="PTHR30337:SF0">
    <property type="entry name" value="NUCLEASE SBCCD SUBUNIT D"/>
    <property type="match status" value="1"/>
</dbReference>
<reference evidence="2" key="1">
    <citation type="submission" date="2021-01" db="EMBL/GenBank/DDBJ databases">
        <title>Genomic Encyclopedia of Type Strains, Phase IV (KMG-IV): sequencing the most valuable type-strain genomes for metagenomic binning, comparative biology and taxonomic classification.</title>
        <authorList>
            <person name="Goeker M."/>
        </authorList>
    </citation>
    <scope>NUCLEOTIDE SEQUENCE</scope>
    <source>
        <strain evidence="2">DSM 25523</strain>
    </source>
</reference>
<comment type="caution">
    <text evidence="2">The sequence shown here is derived from an EMBL/GenBank/DDBJ whole genome shotgun (WGS) entry which is preliminary data.</text>
</comment>
<dbReference type="Proteomes" id="UP000717624">
    <property type="component" value="Unassembled WGS sequence"/>
</dbReference>
<evidence type="ECO:0000313" key="2">
    <source>
        <dbReference type="EMBL" id="MBM7591208.1"/>
    </source>
</evidence>